<dbReference type="InterPro" id="IPR011465">
    <property type="entry name" value="DUF1571"/>
</dbReference>
<keyword evidence="1" id="KW-0472">Membrane</keyword>
<name>F0SIC0_RUBBR</name>
<accession>F0SIC0</accession>
<evidence type="ECO:0000313" key="3">
    <source>
        <dbReference type="Proteomes" id="UP000006860"/>
    </source>
</evidence>
<evidence type="ECO:0000256" key="1">
    <source>
        <dbReference type="SAM" id="Phobius"/>
    </source>
</evidence>
<dbReference type="RefSeq" id="WP_013627249.1">
    <property type="nucleotide sequence ID" value="NC_015174.1"/>
</dbReference>
<keyword evidence="1" id="KW-0812">Transmembrane</keyword>
<dbReference type="AlphaFoldDB" id="F0SIC0"/>
<feature type="transmembrane region" description="Helical" evidence="1">
    <location>
        <begin position="20"/>
        <end position="36"/>
    </location>
</feature>
<sequence length="323" mass="36830">MPRELHPTSPKTTHRRRNFAAAMVAGGSIAFLYYSFQPATAEENMPRRTARLSSLTVDVDHAVDSAAIVKSDVVPAPHDASDAPEANPDQTAIEQIVSQLERGIDHLERVPSYTAIFEREERIDGEMKEPQQMELKLRHAPFSVYMKWLNGDKGRELLYTANENDGRMLVKLGGWKGNLLPTLKLDPHSERAKTESRHPVTQAGLVNLAREIIHHRQRDLETGVLPKCSVTPGLLFEGRRVTKLEVEYDSQSNSSVYRKAITLIDEELNLPVYVENYTWPNQNTKNLDEETLVERYAYTEIRIEDQLADAIWDHGNPDYRFTR</sequence>
<dbReference type="Pfam" id="PF07608">
    <property type="entry name" value="DUF1571"/>
    <property type="match status" value="1"/>
</dbReference>
<protein>
    <recommendedName>
        <fullName evidence="4">DUF1571 domain-containing protein</fullName>
    </recommendedName>
</protein>
<dbReference type="OrthoDB" id="5456309at2"/>
<keyword evidence="1" id="KW-1133">Transmembrane helix</keyword>
<dbReference type="Proteomes" id="UP000006860">
    <property type="component" value="Chromosome"/>
</dbReference>
<dbReference type="eggNOG" id="ENOG503329U">
    <property type="taxonomic scope" value="Bacteria"/>
</dbReference>
<proteinExistence type="predicted"/>
<gene>
    <name evidence="2" type="ordered locus">Plabr_0886</name>
</gene>
<dbReference type="EMBL" id="CP002546">
    <property type="protein sequence ID" value="ADY58509.1"/>
    <property type="molecule type" value="Genomic_DNA"/>
</dbReference>
<reference evidence="3" key="1">
    <citation type="submission" date="2011-02" db="EMBL/GenBank/DDBJ databases">
        <title>The complete genome of Planctomyces brasiliensis DSM 5305.</title>
        <authorList>
            <person name="Lucas S."/>
            <person name="Copeland A."/>
            <person name="Lapidus A."/>
            <person name="Bruce D."/>
            <person name="Goodwin L."/>
            <person name="Pitluck S."/>
            <person name="Kyrpides N."/>
            <person name="Mavromatis K."/>
            <person name="Pagani I."/>
            <person name="Ivanova N."/>
            <person name="Ovchinnikova G."/>
            <person name="Lu M."/>
            <person name="Detter J.C."/>
            <person name="Han C."/>
            <person name="Land M."/>
            <person name="Hauser L."/>
            <person name="Markowitz V."/>
            <person name="Cheng J.-F."/>
            <person name="Hugenholtz P."/>
            <person name="Woyke T."/>
            <person name="Wu D."/>
            <person name="Tindall B."/>
            <person name="Pomrenke H.G."/>
            <person name="Brambilla E."/>
            <person name="Klenk H.-P."/>
            <person name="Eisen J.A."/>
        </authorList>
    </citation>
    <scope>NUCLEOTIDE SEQUENCE [LARGE SCALE GENOMIC DNA]</scope>
    <source>
        <strain evidence="3">ATCC 49424 / DSM 5305 / JCM 21570 / NBRC 103401 / IFAM 1448</strain>
    </source>
</reference>
<dbReference type="KEGG" id="pbs:Plabr_0886"/>
<evidence type="ECO:0000313" key="2">
    <source>
        <dbReference type="EMBL" id="ADY58509.1"/>
    </source>
</evidence>
<dbReference type="HOGENOM" id="CLU_067550_0_0_0"/>
<organism evidence="2 3">
    <name type="scientific">Rubinisphaera brasiliensis (strain ATCC 49424 / DSM 5305 / JCM 21570 / IAM 15109 / NBRC 103401 / IFAM 1448)</name>
    <name type="common">Planctomyces brasiliensis</name>
    <dbReference type="NCBI Taxonomy" id="756272"/>
    <lineage>
        <taxon>Bacteria</taxon>
        <taxon>Pseudomonadati</taxon>
        <taxon>Planctomycetota</taxon>
        <taxon>Planctomycetia</taxon>
        <taxon>Planctomycetales</taxon>
        <taxon>Planctomycetaceae</taxon>
        <taxon>Rubinisphaera</taxon>
    </lineage>
</organism>
<keyword evidence="3" id="KW-1185">Reference proteome</keyword>
<evidence type="ECO:0008006" key="4">
    <source>
        <dbReference type="Google" id="ProtNLM"/>
    </source>
</evidence>